<keyword evidence="2" id="KW-1185">Reference proteome</keyword>
<reference evidence="2" key="1">
    <citation type="journal article" date="2015" name="PLoS Genet.">
        <title>The dynamic genome and transcriptome of the human fungal pathogen Blastomyces and close relative Emmonsia.</title>
        <authorList>
            <person name="Munoz J.F."/>
            <person name="Gauthier G.M."/>
            <person name="Desjardins C.A."/>
            <person name="Gallo J.E."/>
            <person name="Holder J."/>
            <person name="Sullivan T.D."/>
            <person name="Marty A.J."/>
            <person name="Carmen J.C."/>
            <person name="Chen Z."/>
            <person name="Ding L."/>
            <person name="Gujja S."/>
            <person name="Magrini V."/>
            <person name="Misas E."/>
            <person name="Mitreva M."/>
            <person name="Priest M."/>
            <person name="Saif S."/>
            <person name="Whiston E.A."/>
            <person name="Young S."/>
            <person name="Zeng Q."/>
            <person name="Goldman W.E."/>
            <person name="Mardis E.R."/>
            <person name="Taylor J.W."/>
            <person name="McEwen J.G."/>
            <person name="Clay O.K."/>
            <person name="Klein B.S."/>
            <person name="Cuomo C.A."/>
        </authorList>
    </citation>
    <scope>NUCLEOTIDE SEQUENCE [LARGE SCALE GENOMIC DNA]</scope>
    <source>
        <strain evidence="2">SLH14081</strain>
    </source>
</reference>
<organism evidence="1 2">
    <name type="scientific">Blastomyces gilchristii (strain SLH14081)</name>
    <name type="common">Blastomyces dermatitidis</name>
    <dbReference type="NCBI Taxonomy" id="559298"/>
    <lineage>
        <taxon>Eukaryota</taxon>
        <taxon>Fungi</taxon>
        <taxon>Dikarya</taxon>
        <taxon>Ascomycota</taxon>
        <taxon>Pezizomycotina</taxon>
        <taxon>Eurotiomycetes</taxon>
        <taxon>Eurotiomycetidae</taxon>
        <taxon>Onygenales</taxon>
        <taxon>Ajellomycetaceae</taxon>
        <taxon>Blastomyces</taxon>
    </lineage>
</organism>
<dbReference type="AlphaFoldDB" id="A0A179UG04"/>
<dbReference type="RefSeq" id="XP_031577520.1">
    <property type="nucleotide sequence ID" value="XM_031724635.1"/>
</dbReference>
<proteinExistence type="predicted"/>
<sequence length="82" mass="9220">MSQSLTKDSVSFESQDTQCQTCFSQYSSSLEDEFSLQSLQSLNNVDDEYDTSDSDLTELESIDTSSEFEITDTDINTLQAYS</sequence>
<dbReference type="VEuPathDB" id="FungiDB:BDBG_16747"/>
<accession>A0A179UG04</accession>
<dbReference type="GeneID" id="42528761"/>
<name>A0A179UG04_BLAGS</name>
<dbReference type="STRING" id="559298.A0A179UG04"/>
<dbReference type="KEGG" id="bgh:BDBG_16747"/>
<dbReference type="EMBL" id="GG657451">
    <property type="protein sequence ID" value="OAT06965.1"/>
    <property type="molecule type" value="Genomic_DNA"/>
</dbReference>
<protein>
    <submittedName>
        <fullName evidence="1">Uncharacterized protein</fullName>
    </submittedName>
</protein>
<evidence type="ECO:0000313" key="2">
    <source>
        <dbReference type="Proteomes" id="UP000002038"/>
    </source>
</evidence>
<evidence type="ECO:0000313" key="1">
    <source>
        <dbReference type="EMBL" id="OAT06965.1"/>
    </source>
</evidence>
<dbReference type="OrthoDB" id="10515190at2759"/>
<gene>
    <name evidence="1" type="ORF">BDBG_16747</name>
</gene>
<dbReference type="Proteomes" id="UP000002038">
    <property type="component" value="Unassembled WGS sequence"/>
</dbReference>